<reference evidence="12 13" key="1">
    <citation type="submission" date="2018-05" db="EMBL/GenBank/DDBJ databases">
        <title>Draft genome sequence of Scytalidium lignicola DSM 105466, a ubiquitous saprotrophic fungus.</title>
        <authorList>
            <person name="Buettner E."/>
            <person name="Gebauer A.M."/>
            <person name="Hofrichter M."/>
            <person name="Liers C."/>
            <person name="Kellner H."/>
        </authorList>
    </citation>
    <scope>NUCLEOTIDE SEQUENCE [LARGE SCALE GENOMIC DNA]</scope>
    <source>
        <strain evidence="12 13">DSM 105466</strain>
    </source>
</reference>
<dbReference type="Proteomes" id="UP000258309">
    <property type="component" value="Unassembled WGS sequence"/>
</dbReference>
<dbReference type="InterPro" id="IPR002067">
    <property type="entry name" value="MCP"/>
</dbReference>
<comment type="similarity">
    <text evidence="2 11">Belongs to the mitochondrial carrier (TC 2.A.29) family.</text>
</comment>
<keyword evidence="13" id="KW-1185">Reference proteome</keyword>
<sequence length="305" mass="33211">MAKRTKGEQPFWLGGTAASMAACITHPIDRTKYCMQVLSSKQSMLRALYTFASRDGIFSLWSGLSASILRQTTYSTARFGIYQYLAREAKKRAGKNKLSSGTTIACAGVAGGIAGLIGNPTEVVLVRMCADGVKPVGERYAYRNAIQGLLRIGREEGIATFWRGLGPNVFRSVLMNVSQIAVYEAAKSRLLSTPWLDLKDGVPVHVTASLAAGTVATTVCAPADVMKSRMQSAASTSSGNISFLKIFMDSMKNEGPGFLMKGWTPAWLRLAPNTILMFIFMEQLQRLVDRTPKMEKLSTVIVEES</sequence>
<name>A0A3E2GY70_SCYLI</name>
<dbReference type="OMA" id="FPFWKAV"/>
<keyword evidence="6" id="KW-0999">Mitochondrion inner membrane</keyword>
<evidence type="ECO:0000313" key="13">
    <source>
        <dbReference type="Proteomes" id="UP000258309"/>
    </source>
</evidence>
<evidence type="ECO:0000256" key="2">
    <source>
        <dbReference type="ARBA" id="ARBA00006375"/>
    </source>
</evidence>
<accession>A0A3E2GY70</accession>
<dbReference type="PANTHER" id="PTHR45618">
    <property type="entry name" value="MITOCHONDRIAL DICARBOXYLATE CARRIER-RELATED"/>
    <property type="match status" value="1"/>
</dbReference>
<gene>
    <name evidence="12" type="ORF">B7463_g10244</name>
</gene>
<proteinExistence type="inferred from homology"/>
<evidence type="ECO:0000256" key="6">
    <source>
        <dbReference type="ARBA" id="ARBA00022792"/>
    </source>
</evidence>
<dbReference type="Gene3D" id="1.50.40.10">
    <property type="entry name" value="Mitochondrial carrier domain"/>
    <property type="match status" value="1"/>
</dbReference>
<evidence type="ECO:0000256" key="11">
    <source>
        <dbReference type="RuleBase" id="RU000488"/>
    </source>
</evidence>
<evidence type="ECO:0000256" key="4">
    <source>
        <dbReference type="ARBA" id="ARBA00022692"/>
    </source>
</evidence>
<dbReference type="InterPro" id="IPR023395">
    <property type="entry name" value="MCP_dom_sf"/>
</dbReference>
<dbReference type="PRINTS" id="PR00784">
    <property type="entry name" value="MTUNCOUPLING"/>
</dbReference>
<evidence type="ECO:0000256" key="5">
    <source>
        <dbReference type="ARBA" id="ARBA00022737"/>
    </source>
</evidence>
<comment type="caution">
    <text evidence="12">The sequence shown here is derived from an EMBL/GenBank/DDBJ whole genome shotgun (WGS) entry which is preliminary data.</text>
</comment>
<dbReference type="SUPFAM" id="SSF103506">
    <property type="entry name" value="Mitochondrial carrier"/>
    <property type="match status" value="1"/>
</dbReference>
<evidence type="ECO:0000313" key="12">
    <source>
        <dbReference type="EMBL" id="RFU26090.1"/>
    </source>
</evidence>
<evidence type="ECO:0000256" key="10">
    <source>
        <dbReference type="PROSITE-ProRule" id="PRU00282"/>
    </source>
</evidence>
<comment type="subcellular location">
    <subcellularLocation>
        <location evidence="1">Mitochondrion inner membrane</location>
        <topology evidence="1">Multi-pass membrane protein</topology>
    </subcellularLocation>
</comment>
<dbReference type="GO" id="GO:0055085">
    <property type="term" value="P:transmembrane transport"/>
    <property type="evidence" value="ECO:0007669"/>
    <property type="project" value="InterPro"/>
</dbReference>
<evidence type="ECO:0000256" key="1">
    <source>
        <dbReference type="ARBA" id="ARBA00004448"/>
    </source>
</evidence>
<dbReference type="PROSITE" id="PS50920">
    <property type="entry name" value="SOLCAR"/>
    <property type="match status" value="3"/>
</dbReference>
<feature type="repeat" description="Solcar" evidence="10">
    <location>
        <begin position="9"/>
        <end position="88"/>
    </location>
</feature>
<organism evidence="12 13">
    <name type="scientific">Scytalidium lignicola</name>
    <name type="common">Hyphomycete</name>
    <dbReference type="NCBI Taxonomy" id="5539"/>
    <lineage>
        <taxon>Eukaryota</taxon>
        <taxon>Fungi</taxon>
        <taxon>Dikarya</taxon>
        <taxon>Ascomycota</taxon>
        <taxon>Pezizomycotina</taxon>
        <taxon>Leotiomycetes</taxon>
        <taxon>Leotiomycetes incertae sedis</taxon>
        <taxon>Scytalidium</taxon>
    </lineage>
</organism>
<dbReference type="GO" id="GO:0005743">
    <property type="term" value="C:mitochondrial inner membrane"/>
    <property type="evidence" value="ECO:0007669"/>
    <property type="project" value="UniProtKB-SubCell"/>
</dbReference>
<dbReference type="PROSITE" id="PS51257">
    <property type="entry name" value="PROKAR_LIPOPROTEIN"/>
    <property type="match status" value="1"/>
</dbReference>
<evidence type="ECO:0008006" key="14">
    <source>
        <dbReference type="Google" id="ProtNLM"/>
    </source>
</evidence>
<feature type="non-terminal residue" evidence="12">
    <location>
        <position position="305"/>
    </location>
</feature>
<dbReference type="Pfam" id="PF00153">
    <property type="entry name" value="Mito_carr"/>
    <property type="match status" value="3"/>
</dbReference>
<feature type="repeat" description="Solcar" evidence="10">
    <location>
        <begin position="200"/>
        <end position="287"/>
    </location>
</feature>
<dbReference type="InterPro" id="IPR050391">
    <property type="entry name" value="Mito_Metabolite_Transporter"/>
</dbReference>
<evidence type="ECO:0000256" key="3">
    <source>
        <dbReference type="ARBA" id="ARBA00022448"/>
    </source>
</evidence>
<keyword evidence="7" id="KW-1133">Transmembrane helix</keyword>
<keyword evidence="4 10" id="KW-0812">Transmembrane</keyword>
<keyword evidence="8" id="KW-0496">Mitochondrion</keyword>
<dbReference type="OrthoDB" id="448427at2759"/>
<protein>
    <recommendedName>
        <fullName evidence="14">Mitochondrial thiamine pyrophosphate carrier 1</fullName>
    </recommendedName>
</protein>
<keyword evidence="9 10" id="KW-0472">Membrane</keyword>
<evidence type="ECO:0000256" key="7">
    <source>
        <dbReference type="ARBA" id="ARBA00022989"/>
    </source>
</evidence>
<dbReference type="STRING" id="5539.A0A3E2GY70"/>
<dbReference type="InterPro" id="IPR018108">
    <property type="entry name" value="MCP_transmembrane"/>
</dbReference>
<evidence type="ECO:0000256" key="8">
    <source>
        <dbReference type="ARBA" id="ARBA00023128"/>
    </source>
</evidence>
<dbReference type="EMBL" id="NCSJ02000285">
    <property type="protein sequence ID" value="RFU26090.1"/>
    <property type="molecule type" value="Genomic_DNA"/>
</dbReference>
<evidence type="ECO:0000256" key="9">
    <source>
        <dbReference type="ARBA" id="ARBA00023136"/>
    </source>
</evidence>
<dbReference type="AlphaFoldDB" id="A0A3E2GY70"/>
<feature type="non-terminal residue" evidence="12">
    <location>
        <position position="1"/>
    </location>
</feature>
<feature type="repeat" description="Solcar" evidence="10">
    <location>
        <begin position="102"/>
        <end position="189"/>
    </location>
</feature>
<keyword evidence="5" id="KW-0677">Repeat</keyword>
<keyword evidence="3 11" id="KW-0813">Transport</keyword>